<evidence type="ECO:0000313" key="6">
    <source>
        <dbReference type="EMBL" id="MCW8085087.1"/>
    </source>
</evidence>
<protein>
    <submittedName>
        <fullName evidence="6">Isoprenylcysteine carboxylmethyltransferase family protein</fullName>
    </submittedName>
</protein>
<keyword evidence="4 5" id="KW-0472">Membrane</keyword>
<dbReference type="InterPro" id="IPR052527">
    <property type="entry name" value="Metal_cation-efflux_comp"/>
</dbReference>
<dbReference type="InterPro" id="IPR007318">
    <property type="entry name" value="Phopholipid_MeTrfase"/>
</dbReference>
<reference evidence="6 7" key="1">
    <citation type="submission" date="2022-10" db="EMBL/GenBank/DDBJ databases">
        <title>Roseococcus glaciei nov., sp. nov., isolated from glacier.</title>
        <authorList>
            <person name="Liu Q."/>
            <person name="Xin Y.-H."/>
        </authorList>
    </citation>
    <scope>NUCLEOTIDE SEQUENCE [LARGE SCALE GENOMIC DNA]</scope>
    <source>
        <strain evidence="6 7">MDT2-1-1</strain>
    </source>
</reference>
<evidence type="ECO:0000256" key="2">
    <source>
        <dbReference type="ARBA" id="ARBA00022692"/>
    </source>
</evidence>
<evidence type="ECO:0000256" key="1">
    <source>
        <dbReference type="ARBA" id="ARBA00004127"/>
    </source>
</evidence>
<keyword evidence="7" id="KW-1185">Reference proteome</keyword>
<feature type="transmembrane region" description="Helical" evidence="5">
    <location>
        <begin position="37"/>
        <end position="57"/>
    </location>
</feature>
<dbReference type="RefSeq" id="WP_301588932.1">
    <property type="nucleotide sequence ID" value="NZ_JAPFQI010000002.1"/>
</dbReference>
<dbReference type="Gene3D" id="1.20.120.1630">
    <property type="match status" value="1"/>
</dbReference>
<evidence type="ECO:0000256" key="5">
    <source>
        <dbReference type="SAM" id="Phobius"/>
    </source>
</evidence>
<feature type="transmembrane region" description="Helical" evidence="5">
    <location>
        <begin position="12"/>
        <end position="30"/>
    </location>
</feature>
<dbReference type="EMBL" id="JAPFQI010000002">
    <property type="protein sequence ID" value="MCW8085087.1"/>
    <property type="molecule type" value="Genomic_DNA"/>
</dbReference>
<sequence>MREGPGVWPPPPLVVGGLLLLAYLAGWALPLPVHRPLAGAGITLAILSLAWGLWALAVMRRAGTDPRPFTPDTQFVGTGPFRFGRNPIYLGFLGIAAGLALWWGQAWGWLAVLLAFLWLDRAAVRKEEAYLRGRFPASYPPYAAKVRRWV</sequence>
<keyword evidence="2 5" id="KW-0812">Transmembrane</keyword>
<dbReference type="PANTHER" id="PTHR43847:SF1">
    <property type="entry name" value="BLL3993 PROTEIN"/>
    <property type="match status" value="1"/>
</dbReference>
<gene>
    <name evidence="6" type="ORF">OF850_05560</name>
</gene>
<proteinExistence type="predicted"/>
<evidence type="ECO:0000313" key="7">
    <source>
        <dbReference type="Proteomes" id="UP001526430"/>
    </source>
</evidence>
<comment type="subcellular location">
    <subcellularLocation>
        <location evidence="1">Endomembrane system</location>
        <topology evidence="1">Multi-pass membrane protein</topology>
    </subcellularLocation>
</comment>
<keyword evidence="3 5" id="KW-1133">Transmembrane helix</keyword>
<evidence type="ECO:0000256" key="4">
    <source>
        <dbReference type="ARBA" id="ARBA00023136"/>
    </source>
</evidence>
<dbReference type="Proteomes" id="UP001526430">
    <property type="component" value="Unassembled WGS sequence"/>
</dbReference>
<dbReference type="Pfam" id="PF04191">
    <property type="entry name" value="PEMT"/>
    <property type="match status" value="1"/>
</dbReference>
<dbReference type="PANTHER" id="PTHR43847">
    <property type="entry name" value="BLL3993 PROTEIN"/>
    <property type="match status" value="1"/>
</dbReference>
<evidence type="ECO:0000256" key="3">
    <source>
        <dbReference type="ARBA" id="ARBA00022989"/>
    </source>
</evidence>
<organism evidence="6 7">
    <name type="scientific">Sabulicella glaciei</name>
    <dbReference type="NCBI Taxonomy" id="2984948"/>
    <lineage>
        <taxon>Bacteria</taxon>
        <taxon>Pseudomonadati</taxon>
        <taxon>Pseudomonadota</taxon>
        <taxon>Alphaproteobacteria</taxon>
        <taxon>Acetobacterales</taxon>
        <taxon>Acetobacteraceae</taxon>
        <taxon>Sabulicella</taxon>
    </lineage>
</organism>
<name>A0ABT3NSE1_9PROT</name>
<accession>A0ABT3NSE1</accession>
<feature type="transmembrane region" description="Helical" evidence="5">
    <location>
        <begin position="88"/>
        <end position="119"/>
    </location>
</feature>
<comment type="caution">
    <text evidence="6">The sequence shown here is derived from an EMBL/GenBank/DDBJ whole genome shotgun (WGS) entry which is preliminary data.</text>
</comment>